<evidence type="ECO:0000256" key="4">
    <source>
        <dbReference type="ARBA" id="ARBA00023180"/>
    </source>
</evidence>
<organism evidence="6 7">
    <name type="scientific">Artemisia annua</name>
    <name type="common">Sweet wormwood</name>
    <dbReference type="NCBI Taxonomy" id="35608"/>
    <lineage>
        <taxon>Eukaryota</taxon>
        <taxon>Viridiplantae</taxon>
        <taxon>Streptophyta</taxon>
        <taxon>Embryophyta</taxon>
        <taxon>Tracheophyta</taxon>
        <taxon>Spermatophyta</taxon>
        <taxon>Magnoliopsida</taxon>
        <taxon>eudicotyledons</taxon>
        <taxon>Gunneridae</taxon>
        <taxon>Pentapetalae</taxon>
        <taxon>asterids</taxon>
        <taxon>campanulids</taxon>
        <taxon>Asterales</taxon>
        <taxon>Asteraceae</taxon>
        <taxon>Asteroideae</taxon>
        <taxon>Anthemideae</taxon>
        <taxon>Artemisiinae</taxon>
        <taxon>Artemisia</taxon>
    </lineage>
</organism>
<keyword evidence="7" id="KW-1185">Reference proteome</keyword>
<evidence type="ECO:0000256" key="2">
    <source>
        <dbReference type="ARBA" id="ARBA00009191"/>
    </source>
</evidence>
<gene>
    <name evidence="6" type="ORF">CTI12_AA050130</name>
</gene>
<reference evidence="6 7" key="1">
    <citation type="journal article" date="2018" name="Mol. Plant">
        <title>The genome of Artemisia annua provides insight into the evolution of Asteraceae family and artemisinin biosynthesis.</title>
        <authorList>
            <person name="Shen Q."/>
            <person name="Zhang L."/>
            <person name="Liao Z."/>
            <person name="Wang S."/>
            <person name="Yan T."/>
            <person name="Shi P."/>
            <person name="Liu M."/>
            <person name="Fu X."/>
            <person name="Pan Q."/>
            <person name="Wang Y."/>
            <person name="Lv Z."/>
            <person name="Lu X."/>
            <person name="Zhang F."/>
            <person name="Jiang W."/>
            <person name="Ma Y."/>
            <person name="Chen M."/>
            <person name="Hao X."/>
            <person name="Li L."/>
            <person name="Tang Y."/>
            <person name="Lv G."/>
            <person name="Zhou Y."/>
            <person name="Sun X."/>
            <person name="Brodelius P.E."/>
            <person name="Rose J.K.C."/>
            <person name="Tang K."/>
        </authorList>
    </citation>
    <scope>NUCLEOTIDE SEQUENCE [LARGE SCALE GENOMIC DNA]</scope>
    <source>
        <strain evidence="7">cv. Huhao1</strain>
        <tissue evidence="6">Leaf</tissue>
    </source>
</reference>
<comment type="subcellular location">
    <subcellularLocation>
        <location evidence="1">Vacuole</location>
    </subcellularLocation>
</comment>
<comment type="caution">
    <text evidence="6">The sequence shown here is derived from an EMBL/GenBank/DDBJ whole genome shotgun (WGS) entry which is preliminary data.</text>
</comment>
<dbReference type="STRING" id="35608.A0A2U1Q0F7"/>
<keyword evidence="3" id="KW-0926">Vacuole</keyword>
<name>A0A2U1Q0F7_ARTAN</name>
<evidence type="ECO:0000313" key="7">
    <source>
        <dbReference type="Proteomes" id="UP000245207"/>
    </source>
</evidence>
<sequence length="331" mass="35700">MATPQMLPTSLLYVFIALLYVFSTVVSGQFNIFSKYDLPTGVSGPTSAAFGALSKGPFTTVNDGRILKWLGSRIGFVDFAYTTSTRSKKLCDGTTDPDLGPVCGRPLALSYQQSTSLLYIVDAYFGLLVVGPLGGLANQLVGGFKFLTEVDVNLINGDVYFIDASLTYELRNITQPGFTGDATGRLLRYNPVNKQVSVLLSGLNGGGGPAVSSDGRFVMVPEITVMRISKYWLAGPKANTTELLLNPSGNPNKIKRAGRVGEFWVAVSIGNYPRRPLIEPQGVRINSDGVVLQTVSFATQFFNRSVTLVQEQGGKLYVGSPRTTYIGIYSN</sequence>
<evidence type="ECO:0000256" key="1">
    <source>
        <dbReference type="ARBA" id="ARBA00004116"/>
    </source>
</evidence>
<proteinExistence type="inferred from homology"/>
<dbReference type="Proteomes" id="UP000245207">
    <property type="component" value="Unassembled WGS sequence"/>
</dbReference>
<dbReference type="Gene3D" id="2.120.10.30">
    <property type="entry name" value="TolB, C-terminal domain"/>
    <property type="match status" value="1"/>
</dbReference>
<dbReference type="PANTHER" id="PTHR10426:SF105">
    <property type="entry name" value="STRICTOSIDINE SYNTHASE-RELATED"/>
    <property type="match status" value="1"/>
</dbReference>
<protein>
    <submittedName>
        <fullName evidence="6">Strictosidine synthase</fullName>
    </submittedName>
</protein>
<dbReference type="OrthoDB" id="5307922at2759"/>
<evidence type="ECO:0000256" key="3">
    <source>
        <dbReference type="ARBA" id="ARBA00022554"/>
    </source>
</evidence>
<dbReference type="GO" id="GO:0005773">
    <property type="term" value="C:vacuole"/>
    <property type="evidence" value="ECO:0007669"/>
    <property type="project" value="UniProtKB-SubCell"/>
</dbReference>
<evidence type="ECO:0000259" key="5">
    <source>
        <dbReference type="Pfam" id="PF03088"/>
    </source>
</evidence>
<dbReference type="SUPFAM" id="SSF63829">
    <property type="entry name" value="Calcium-dependent phosphotriesterase"/>
    <property type="match status" value="1"/>
</dbReference>
<dbReference type="InterPro" id="IPR018119">
    <property type="entry name" value="Strictosidine_synth_cons-reg"/>
</dbReference>
<dbReference type="InterPro" id="IPR011042">
    <property type="entry name" value="6-blade_b-propeller_TolB-like"/>
</dbReference>
<dbReference type="GO" id="GO:0012505">
    <property type="term" value="C:endomembrane system"/>
    <property type="evidence" value="ECO:0007669"/>
    <property type="project" value="TreeGrafter"/>
</dbReference>
<dbReference type="EMBL" id="PKPP01000537">
    <property type="protein sequence ID" value="PWA91518.1"/>
    <property type="molecule type" value="Genomic_DNA"/>
</dbReference>
<dbReference type="GO" id="GO:0016787">
    <property type="term" value="F:hydrolase activity"/>
    <property type="evidence" value="ECO:0007669"/>
    <property type="project" value="TreeGrafter"/>
</dbReference>
<evidence type="ECO:0000313" key="6">
    <source>
        <dbReference type="EMBL" id="PWA91518.1"/>
    </source>
</evidence>
<dbReference type="AlphaFoldDB" id="A0A2U1Q0F7"/>
<dbReference type="PANTHER" id="PTHR10426">
    <property type="entry name" value="STRICTOSIDINE SYNTHASE-RELATED"/>
    <property type="match status" value="1"/>
</dbReference>
<dbReference type="Pfam" id="PF03088">
    <property type="entry name" value="Str_synth"/>
    <property type="match status" value="1"/>
</dbReference>
<accession>A0A2U1Q0F7</accession>
<comment type="similarity">
    <text evidence="2">Belongs to the strictosidine synthase family.</text>
</comment>
<keyword evidence="4" id="KW-0325">Glycoprotein</keyword>
<feature type="domain" description="Strictosidine synthase conserved region" evidence="5">
    <location>
        <begin position="149"/>
        <end position="235"/>
    </location>
</feature>